<keyword evidence="1" id="KW-0472">Membrane</keyword>
<reference evidence="2 3" key="1">
    <citation type="submission" date="2016-07" db="EMBL/GenBank/DDBJ databases">
        <title>Pervasive Adenine N6-methylation of Active Genes in Fungi.</title>
        <authorList>
            <consortium name="DOE Joint Genome Institute"/>
            <person name="Mondo S.J."/>
            <person name="Dannebaum R.O."/>
            <person name="Kuo R.C."/>
            <person name="Labutti K."/>
            <person name="Haridas S."/>
            <person name="Kuo A."/>
            <person name="Salamov A."/>
            <person name="Ahrendt S.R."/>
            <person name="Lipzen A."/>
            <person name="Sullivan W."/>
            <person name="Andreopoulos W.B."/>
            <person name="Clum A."/>
            <person name="Lindquist E."/>
            <person name="Daum C."/>
            <person name="Ramamoorthy G.K."/>
            <person name="Gryganskyi A."/>
            <person name="Culley D."/>
            <person name="Magnuson J.K."/>
            <person name="James T.Y."/>
            <person name="O'Malley M.A."/>
            <person name="Stajich J.E."/>
            <person name="Spatafora J.W."/>
            <person name="Visel A."/>
            <person name="Grigoriev I.V."/>
        </authorList>
    </citation>
    <scope>NUCLEOTIDE SEQUENCE [LARGE SCALE GENOMIC DNA]</scope>
    <source>
        <strain evidence="2 3">NRRL 2496</strain>
    </source>
</reference>
<dbReference type="AlphaFoldDB" id="A0A1X2HJ59"/>
<organism evidence="2 3">
    <name type="scientific">Syncephalastrum racemosum</name>
    <name type="common">Filamentous fungus</name>
    <dbReference type="NCBI Taxonomy" id="13706"/>
    <lineage>
        <taxon>Eukaryota</taxon>
        <taxon>Fungi</taxon>
        <taxon>Fungi incertae sedis</taxon>
        <taxon>Mucoromycota</taxon>
        <taxon>Mucoromycotina</taxon>
        <taxon>Mucoromycetes</taxon>
        <taxon>Mucorales</taxon>
        <taxon>Syncephalastraceae</taxon>
        <taxon>Syncephalastrum</taxon>
    </lineage>
</organism>
<proteinExistence type="predicted"/>
<dbReference type="EMBL" id="MCGN01000003">
    <property type="protein sequence ID" value="ORY99111.1"/>
    <property type="molecule type" value="Genomic_DNA"/>
</dbReference>
<evidence type="ECO:0000256" key="1">
    <source>
        <dbReference type="SAM" id="Phobius"/>
    </source>
</evidence>
<evidence type="ECO:0000313" key="2">
    <source>
        <dbReference type="EMBL" id="ORY99111.1"/>
    </source>
</evidence>
<keyword evidence="3" id="KW-1185">Reference proteome</keyword>
<keyword evidence="1" id="KW-1133">Transmembrane helix</keyword>
<sequence>MMILCYTCGRKNFTSRPWVLCSKVPETEMCCFVLSRRHPFAVDAFLVRSRHAIFLFLWVSFSLTLVLFVLLGKPFPYSL</sequence>
<gene>
    <name evidence="2" type="ORF">BCR43DRAFT_488753</name>
</gene>
<dbReference type="Proteomes" id="UP000242180">
    <property type="component" value="Unassembled WGS sequence"/>
</dbReference>
<comment type="caution">
    <text evidence="2">The sequence shown here is derived from an EMBL/GenBank/DDBJ whole genome shotgun (WGS) entry which is preliminary data.</text>
</comment>
<accession>A0A1X2HJ59</accession>
<dbReference type="InParanoid" id="A0A1X2HJ59"/>
<keyword evidence="1" id="KW-0812">Transmembrane</keyword>
<feature type="transmembrane region" description="Helical" evidence="1">
    <location>
        <begin position="52"/>
        <end position="71"/>
    </location>
</feature>
<name>A0A1X2HJ59_SYNRA</name>
<protein>
    <submittedName>
        <fullName evidence="2">Uncharacterized protein</fullName>
    </submittedName>
</protein>
<evidence type="ECO:0000313" key="3">
    <source>
        <dbReference type="Proteomes" id="UP000242180"/>
    </source>
</evidence>